<dbReference type="KEGG" id="nam:NAMH_0193"/>
<proteinExistence type="inferred from homology"/>
<name>B9L7K9_NAUPA</name>
<comment type="similarity">
    <text evidence="1">Belongs to the bacterial solute-binding protein ModA family.</text>
</comment>
<evidence type="ECO:0000256" key="2">
    <source>
        <dbReference type="ARBA" id="ARBA00022723"/>
    </source>
</evidence>
<evidence type="ECO:0000256" key="5">
    <source>
        <dbReference type="SAM" id="SignalP"/>
    </source>
</evidence>
<evidence type="ECO:0000256" key="3">
    <source>
        <dbReference type="ARBA" id="ARBA00022729"/>
    </source>
</evidence>
<dbReference type="InterPro" id="IPR005950">
    <property type="entry name" value="ModA"/>
</dbReference>
<feature type="chain" id="PRO_5002886276" evidence="5">
    <location>
        <begin position="25"/>
        <end position="238"/>
    </location>
</feature>
<dbReference type="CDD" id="cd13539">
    <property type="entry name" value="PBP2_AvModA"/>
    <property type="match status" value="1"/>
</dbReference>
<feature type="binding site" evidence="4">
    <location>
        <position position="54"/>
    </location>
    <ligand>
        <name>molybdate</name>
        <dbReference type="ChEBI" id="CHEBI:36264"/>
    </ligand>
</feature>
<dbReference type="HOGENOM" id="CLU_065520_1_0_7"/>
<dbReference type="NCBIfam" id="TIGR01256">
    <property type="entry name" value="modA"/>
    <property type="match status" value="1"/>
</dbReference>
<dbReference type="PANTHER" id="PTHR30632:SF14">
    <property type="entry name" value="TUNGSTATE_MOLYBDATE_CHROMATE-BINDING PROTEIN MODA"/>
    <property type="match status" value="1"/>
</dbReference>
<keyword evidence="7" id="KW-1185">Reference proteome</keyword>
<dbReference type="AlphaFoldDB" id="B9L7K9"/>
<dbReference type="PIRSF" id="PIRSF004846">
    <property type="entry name" value="ModA"/>
    <property type="match status" value="1"/>
</dbReference>
<feature type="binding site" evidence="4">
    <location>
        <position position="159"/>
    </location>
    <ligand>
        <name>molybdate</name>
        <dbReference type="ChEBI" id="CHEBI:36264"/>
    </ligand>
</feature>
<dbReference type="RefSeq" id="WP_015902756.1">
    <property type="nucleotide sequence ID" value="NC_012115.1"/>
</dbReference>
<dbReference type="EMBL" id="CP001279">
    <property type="protein sequence ID" value="ACM93704.1"/>
    <property type="molecule type" value="Genomic_DNA"/>
</dbReference>
<dbReference type="InterPro" id="IPR044084">
    <property type="entry name" value="AvModA-like_subst-bd"/>
</dbReference>
<dbReference type="SUPFAM" id="SSF53850">
    <property type="entry name" value="Periplasmic binding protein-like II"/>
    <property type="match status" value="1"/>
</dbReference>
<dbReference type="GO" id="GO:0015689">
    <property type="term" value="P:molybdate ion transport"/>
    <property type="evidence" value="ECO:0007669"/>
    <property type="project" value="InterPro"/>
</dbReference>
<evidence type="ECO:0000313" key="6">
    <source>
        <dbReference type="EMBL" id="ACM93704.1"/>
    </source>
</evidence>
<organism evidence="6 7">
    <name type="scientific">Nautilia profundicola (strain ATCC BAA-1463 / DSM 18972 / AmH)</name>
    <dbReference type="NCBI Taxonomy" id="598659"/>
    <lineage>
        <taxon>Bacteria</taxon>
        <taxon>Pseudomonadati</taxon>
        <taxon>Campylobacterota</taxon>
        <taxon>Epsilonproteobacteria</taxon>
        <taxon>Nautiliales</taxon>
        <taxon>Nautiliaceae</taxon>
        <taxon>Nautilia</taxon>
    </lineage>
</organism>
<dbReference type="InterPro" id="IPR050682">
    <property type="entry name" value="ModA/WtpA"/>
</dbReference>
<keyword evidence="4" id="KW-0500">Molybdenum</keyword>
<dbReference type="STRING" id="598659.NAMH_0193"/>
<keyword evidence="2 4" id="KW-0479">Metal-binding</keyword>
<dbReference type="GO" id="GO:0046872">
    <property type="term" value="F:metal ion binding"/>
    <property type="evidence" value="ECO:0007669"/>
    <property type="project" value="UniProtKB-KW"/>
</dbReference>
<evidence type="ECO:0000313" key="7">
    <source>
        <dbReference type="Proteomes" id="UP000000448"/>
    </source>
</evidence>
<gene>
    <name evidence="6" type="primary">modA</name>
    <name evidence="6" type="ordered locus">NAMH_0193</name>
</gene>
<evidence type="ECO:0000256" key="4">
    <source>
        <dbReference type="PIRSR" id="PIRSR004846-1"/>
    </source>
</evidence>
<feature type="signal peptide" evidence="5">
    <location>
        <begin position="1"/>
        <end position="24"/>
    </location>
</feature>
<dbReference type="OrthoDB" id="9785015at2"/>
<dbReference type="eggNOG" id="COG0725">
    <property type="taxonomic scope" value="Bacteria"/>
</dbReference>
<dbReference type="Gene3D" id="3.40.190.10">
    <property type="entry name" value="Periplasmic binding protein-like II"/>
    <property type="match status" value="2"/>
</dbReference>
<dbReference type="Pfam" id="PF13531">
    <property type="entry name" value="SBP_bac_11"/>
    <property type="match status" value="1"/>
</dbReference>
<reference evidence="6 7" key="1">
    <citation type="journal article" date="2009" name="PLoS Genet.">
        <title>Adaptations to submarine hydrothermal environments exemplified by the genome of Nautilia profundicola.</title>
        <authorList>
            <person name="Campbell B.J."/>
            <person name="Smith J.L."/>
            <person name="Hanson T.E."/>
            <person name="Klotz M.G."/>
            <person name="Stein L.Y."/>
            <person name="Lee C.K."/>
            <person name="Wu D."/>
            <person name="Robinson J.M."/>
            <person name="Khouri H.M."/>
            <person name="Eisen J.A."/>
            <person name="Cary S.C."/>
        </authorList>
    </citation>
    <scope>NUCLEOTIDE SEQUENCE [LARGE SCALE GENOMIC DNA]</scope>
    <source>
        <strain evidence="7">ATCC BAA-1463 / DSM 18972 / AmH</strain>
    </source>
</reference>
<protein>
    <submittedName>
        <fullName evidence="6">Molybdate ABC transporter, periplasmic molybdate-binding protein</fullName>
    </submittedName>
</protein>
<accession>B9L7K9</accession>
<evidence type="ECO:0000256" key="1">
    <source>
        <dbReference type="ARBA" id="ARBA00009175"/>
    </source>
</evidence>
<dbReference type="PANTHER" id="PTHR30632">
    <property type="entry name" value="MOLYBDATE-BINDING PERIPLASMIC PROTEIN"/>
    <property type="match status" value="1"/>
</dbReference>
<keyword evidence="3 5" id="KW-0732">Signal</keyword>
<sequence>MRKLILIFISFMFSYASEIYVAAAANTTYAMPEIIKKFNQKYPDVKVNVILASSGKLTAQIMHGAEYDVFMSANMKYPEFLYKKGIAKSKPKIYAKGAIALFSIKNIKLDNFKKALLNAKSIAIANPKTAPYGRAAVEAMKNAGIYGNVKNRLIFAETVSAVIPYTVNSADIGIVAKSSLFSPKMKKYKNFADVPKSLYKPINQGIIMLNNKKDTVKFYNYIFSDDAKEVFKKYGYIF</sequence>
<dbReference type="GO" id="GO:0030973">
    <property type="term" value="F:molybdate ion binding"/>
    <property type="evidence" value="ECO:0007669"/>
    <property type="project" value="InterPro"/>
</dbReference>
<dbReference type="Proteomes" id="UP000000448">
    <property type="component" value="Chromosome"/>
</dbReference>